<keyword evidence="3 10" id="KW-0479">Metal-binding</keyword>
<comment type="caution">
    <text evidence="10">Lacks conserved residue(s) required for the propagation of feature annotation.</text>
</comment>
<dbReference type="GO" id="GO:0035870">
    <property type="term" value="F:dITP diphosphatase activity"/>
    <property type="evidence" value="ECO:0007669"/>
    <property type="project" value="UniProtKB-UniRule"/>
</dbReference>
<organism evidence="13 14">
    <name type="scientific">Crateriforma conspicua</name>
    <dbReference type="NCBI Taxonomy" id="2527996"/>
    <lineage>
        <taxon>Bacteria</taxon>
        <taxon>Pseudomonadati</taxon>
        <taxon>Planctomycetota</taxon>
        <taxon>Planctomycetia</taxon>
        <taxon>Planctomycetales</taxon>
        <taxon>Planctomycetaceae</taxon>
        <taxon>Crateriforma</taxon>
    </lineage>
</organism>
<evidence type="ECO:0000256" key="8">
    <source>
        <dbReference type="ARBA" id="ARBA00051875"/>
    </source>
</evidence>
<accession>A0A5C6FQQ6</accession>
<feature type="binding site" evidence="10">
    <location>
        <position position="100"/>
    </location>
    <ligand>
        <name>Mg(2+)</name>
        <dbReference type="ChEBI" id="CHEBI:18420"/>
    </ligand>
</feature>
<feature type="binding site" evidence="10">
    <location>
        <begin position="184"/>
        <end position="187"/>
    </location>
    <ligand>
        <name>substrate</name>
    </ligand>
</feature>
<keyword evidence="4 10" id="KW-0547">Nucleotide-binding</keyword>
<evidence type="ECO:0000256" key="4">
    <source>
        <dbReference type="ARBA" id="ARBA00022741"/>
    </source>
</evidence>
<dbReference type="EC" id="3.6.1.66" evidence="10"/>
<dbReference type="FunFam" id="3.90.950.10:FF:000001">
    <property type="entry name" value="dITP/XTP pyrophosphatase"/>
    <property type="match status" value="1"/>
</dbReference>
<feature type="binding site" evidence="10">
    <location>
        <position position="207"/>
    </location>
    <ligand>
        <name>substrate</name>
    </ligand>
</feature>
<evidence type="ECO:0000256" key="3">
    <source>
        <dbReference type="ARBA" id="ARBA00022723"/>
    </source>
</evidence>
<evidence type="ECO:0000256" key="5">
    <source>
        <dbReference type="ARBA" id="ARBA00022801"/>
    </source>
</evidence>
<dbReference type="PANTHER" id="PTHR11067:SF9">
    <property type="entry name" value="INOSINE TRIPHOSPHATE PYROPHOSPHATASE"/>
    <property type="match status" value="1"/>
</dbReference>
<comment type="catalytic activity">
    <reaction evidence="10">
        <text>ITP + H2O = IMP + diphosphate + H(+)</text>
        <dbReference type="Rhea" id="RHEA:29399"/>
        <dbReference type="ChEBI" id="CHEBI:15377"/>
        <dbReference type="ChEBI" id="CHEBI:15378"/>
        <dbReference type="ChEBI" id="CHEBI:33019"/>
        <dbReference type="ChEBI" id="CHEBI:58053"/>
        <dbReference type="ChEBI" id="CHEBI:61402"/>
        <dbReference type="EC" id="3.6.1.66"/>
    </reaction>
</comment>
<dbReference type="Gene3D" id="3.90.950.10">
    <property type="match status" value="1"/>
</dbReference>
<protein>
    <recommendedName>
        <fullName evidence="10">dITP/XTP pyrophosphatase</fullName>
        <ecNumber evidence="10">3.6.1.66</ecNumber>
    </recommendedName>
    <alternativeName>
        <fullName evidence="10">Non-canonical purine NTP pyrophosphatase</fullName>
    </alternativeName>
    <alternativeName>
        <fullName evidence="10">Non-standard purine NTP pyrophosphatase</fullName>
    </alternativeName>
    <alternativeName>
        <fullName evidence="10">Nucleoside-triphosphate diphosphatase</fullName>
    </alternativeName>
    <alternativeName>
        <fullName evidence="10">Nucleoside-triphosphate pyrophosphatase</fullName>
        <shortName evidence="10">NTPase</shortName>
    </alternativeName>
</protein>
<feature type="binding site" evidence="10">
    <location>
        <begin position="38"/>
        <end position="43"/>
    </location>
    <ligand>
        <name>substrate</name>
    </ligand>
</feature>
<keyword evidence="7 10" id="KW-0546">Nucleotide metabolism</keyword>
<comment type="function">
    <text evidence="10">Pyrophosphatase that catalyzes the hydrolysis of nucleoside triphosphates to their monophosphate derivatives, with a high preference for the non-canonical purine nucleotides XTP (xanthosine triphosphate), dITP (deoxyinosine triphosphate) and ITP. Seems to function as a house-cleaning enzyme that removes non-canonical purine nucleotides from the nucleotide pool, thus preventing their incorporation into DNA/RNA and avoiding chromosomal lesions.</text>
</comment>
<dbReference type="EMBL" id="SJPZ01000002">
    <property type="protein sequence ID" value="TWU62441.1"/>
    <property type="molecule type" value="Genomic_DNA"/>
</dbReference>
<evidence type="ECO:0000313" key="13">
    <source>
        <dbReference type="EMBL" id="TWU62441.1"/>
    </source>
</evidence>
<dbReference type="HAMAP" id="MF_01405">
    <property type="entry name" value="Non_canon_purine_NTPase"/>
    <property type="match status" value="1"/>
</dbReference>
<evidence type="ECO:0000256" key="2">
    <source>
        <dbReference type="ARBA" id="ARBA00011738"/>
    </source>
</evidence>
<feature type="binding site" evidence="10">
    <location>
        <position position="101"/>
    </location>
    <ligand>
        <name>substrate</name>
    </ligand>
</feature>
<dbReference type="PANTHER" id="PTHR11067">
    <property type="entry name" value="INOSINE TRIPHOSPHATE PYROPHOSPHATASE/HAM1 PROTEIN"/>
    <property type="match status" value="1"/>
</dbReference>
<evidence type="ECO:0000256" key="11">
    <source>
        <dbReference type="RuleBase" id="RU003781"/>
    </source>
</evidence>
<dbReference type="GO" id="GO:0017111">
    <property type="term" value="F:ribonucleoside triphosphate phosphatase activity"/>
    <property type="evidence" value="ECO:0007669"/>
    <property type="project" value="InterPro"/>
</dbReference>
<feature type="region of interest" description="Disordered" evidence="12">
    <location>
        <begin position="1"/>
        <end position="23"/>
    </location>
</feature>
<dbReference type="Pfam" id="PF01725">
    <property type="entry name" value="Ham1p_like"/>
    <property type="match status" value="1"/>
</dbReference>
<comment type="cofactor">
    <cofactor evidence="10">
        <name>Mg(2+)</name>
        <dbReference type="ChEBI" id="CHEBI:18420"/>
    </cofactor>
    <text evidence="10">Binds 1 Mg(2+) ion per subunit.</text>
</comment>
<evidence type="ECO:0000256" key="10">
    <source>
        <dbReference type="HAMAP-Rule" id="MF_01405"/>
    </source>
</evidence>
<gene>
    <name evidence="13" type="ORF">V7x_41760</name>
</gene>
<name>A0A5C6FQQ6_9PLAN</name>
<dbReference type="GO" id="GO:0036222">
    <property type="term" value="F:XTP diphosphatase activity"/>
    <property type="evidence" value="ECO:0007669"/>
    <property type="project" value="UniProtKB-UniRule"/>
</dbReference>
<proteinExistence type="inferred from homology"/>
<reference evidence="13 14" key="1">
    <citation type="submission" date="2019-02" db="EMBL/GenBank/DDBJ databases">
        <title>Deep-cultivation of Planctomycetes and their phenomic and genomic characterization uncovers novel biology.</title>
        <authorList>
            <person name="Wiegand S."/>
            <person name="Jogler M."/>
            <person name="Boedeker C."/>
            <person name="Pinto D."/>
            <person name="Vollmers J."/>
            <person name="Rivas-Marin E."/>
            <person name="Kohn T."/>
            <person name="Peeters S.H."/>
            <person name="Heuer A."/>
            <person name="Rast P."/>
            <person name="Oberbeckmann S."/>
            <person name="Bunk B."/>
            <person name="Jeske O."/>
            <person name="Meyerdierks A."/>
            <person name="Storesund J.E."/>
            <person name="Kallscheuer N."/>
            <person name="Luecker S."/>
            <person name="Lage O.M."/>
            <person name="Pohl T."/>
            <person name="Merkel B.J."/>
            <person name="Hornburger P."/>
            <person name="Mueller R.-W."/>
            <person name="Bruemmer F."/>
            <person name="Labrenz M."/>
            <person name="Spormann A.M."/>
            <person name="Op Den Camp H."/>
            <person name="Overmann J."/>
            <person name="Amann R."/>
            <person name="Jetten M.S.M."/>
            <person name="Mascher T."/>
            <person name="Medema M.H."/>
            <person name="Devos D.P."/>
            <person name="Kaster A.-K."/>
            <person name="Ovreas L."/>
            <person name="Rohde M."/>
            <person name="Galperin M.Y."/>
            <person name="Jogler C."/>
        </authorList>
    </citation>
    <scope>NUCLEOTIDE SEQUENCE [LARGE SCALE GENOMIC DNA]</scope>
    <source>
        <strain evidence="13 14">V7</strain>
    </source>
</reference>
<evidence type="ECO:0000256" key="9">
    <source>
        <dbReference type="ARBA" id="ARBA00052017"/>
    </source>
</evidence>
<dbReference type="GO" id="GO:0000166">
    <property type="term" value="F:nucleotide binding"/>
    <property type="evidence" value="ECO:0007669"/>
    <property type="project" value="UniProtKB-KW"/>
</dbReference>
<dbReference type="InterPro" id="IPR020922">
    <property type="entry name" value="dITP/XTP_pyrophosphatase"/>
</dbReference>
<feature type="binding site" evidence="10">
    <location>
        <begin position="212"/>
        <end position="213"/>
    </location>
    <ligand>
        <name>substrate</name>
    </ligand>
</feature>
<dbReference type="InterPro" id="IPR002637">
    <property type="entry name" value="RdgB/HAM1"/>
</dbReference>
<evidence type="ECO:0000256" key="7">
    <source>
        <dbReference type="ARBA" id="ARBA00023080"/>
    </source>
</evidence>
<feature type="active site" description="Proton acceptor" evidence="10">
    <location>
        <position position="100"/>
    </location>
</feature>
<dbReference type="NCBIfam" id="TIGR00042">
    <property type="entry name" value="RdgB/HAM1 family non-canonical purine NTP pyrophosphatase"/>
    <property type="match status" value="1"/>
</dbReference>
<comment type="catalytic activity">
    <reaction evidence="9 10">
        <text>XTP + H2O = XMP + diphosphate + H(+)</text>
        <dbReference type="Rhea" id="RHEA:28610"/>
        <dbReference type="ChEBI" id="CHEBI:15377"/>
        <dbReference type="ChEBI" id="CHEBI:15378"/>
        <dbReference type="ChEBI" id="CHEBI:33019"/>
        <dbReference type="ChEBI" id="CHEBI:57464"/>
        <dbReference type="ChEBI" id="CHEBI:61314"/>
        <dbReference type="EC" id="3.6.1.66"/>
    </reaction>
</comment>
<evidence type="ECO:0000256" key="12">
    <source>
        <dbReference type="SAM" id="MobiDB-lite"/>
    </source>
</evidence>
<dbReference type="GO" id="GO:0005829">
    <property type="term" value="C:cytosol"/>
    <property type="evidence" value="ECO:0007669"/>
    <property type="project" value="TreeGrafter"/>
</dbReference>
<dbReference type="GO" id="GO:0046872">
    <property type="term" value="F:metal ion binding"/>
    <property type="evidence" value="ECO:0007669"/>
    <property type="project" value="UniProtKB-KW"/>
</dbReference>
<dbReference type="SUPFAM" id="SSF52972">
    <property type="entry name" value="ITPase-like"/>
    <property type="match status" value="1"/>
</dbReference>
<comment type="catalytic activity">
    <reaction evidence="8 10">
        <text>dITP + H2O = dIMP + diphosphate + H(+)</text>
        <dbReference type="Rhea" id="RHEA:28342"/>
        <dbReference type="ChEBI" id="CHEBI:15377"/>
        <dbReference type="ChEBI" id="CHEBI:15378"/>
        <dbReference type="ChEBI" id="CHEBI:33019"/>
        <dbReference type="ChEBI" id="CHEBI:61194"/>
        <dbReference type="ChEBI" id="CHEBI:61382"/>
        <dbReference type="EC" id="3.6.1.66"/>
    </reaction>
</comment>
<evidence type="ECO:0000256" key="1">
    <source>
        <dbReference type="ARBA" id="ARBA00008023"/>
    </source>
</evidence>
<dbReference type="GO" id="GO:0009117">
    <property type="term" value="P:nucleotide metabolic process"/>
    <property type="evidence" value="ECO:0007669"/>
    <property type="project" value="UniProtKB-KW"/>
</dbReference>
<comment type="similarity">
    <text evidence="1 10 11">Belongs to the HAM1 NTPase family.</text>
</comment>
<dbReference type="Proteomes" id="UP000316476">
    <property type="component" value="Unassembled WGS sequence"/>
</dbReference>
<dbReference type="AlphaFoldDB" id="A0A5C6FQQ6"/>
<dbReference type="GO" id="GO:0009146">
    <property type="term" value="P:purine nucleoside triphosphate catabolic process"/>
    <property type="evidence" value="ECO:0007669"/>
    <property type="project" value="UniProtKB-UniRule"/>
</dbReference>
<evidence type="ECO:0000313" key="14">
    <source>
        <dbReference type="Proteomes" id="UP000316476"/>
    </source>
</evidence>
<keyword evidence="6 10" id="KW-0460">Magnesium</keyword>
<comment type="subunit">
    <text evidence="2 10">Homodimer.</text>
</comment>
<dbReference type="InterPro" id="IPR029001">
    <property type="entry name" value="ITPase-like_fam"/>
</dbReference>
<keyword evidence="5 10" id="KW-0378">Hydrolase</keyword>
<sequence>MQAGLAHRAASTPVRPTRPSVSSESTVDSLMFELVLGTGNQKKLVEIQRMMPADRVRLKTLADFPDPIDVVEDGTTFAENAAKKACQQAKHLGVWVLGEDSGLSVDALDGAPGVFSARYAGPAQDDEANLNKLLDALQGVPPERRSAHYTSSFCLSDPDGAVRLTAEGICRGRIITERHGQGGFGYDPIFQLREYHQTFGQLDWVVKQALSHRSRALRQFLPRFLRLIGSDGVA</sequence>
<dbReference type="CDD" id="cd00515">
    <property type="entry name" value="HAM1"/>
    <property type="match status" value="1"/>
</dbReference>
<evidence type="ECO:0000256" key="6">
    <source>
        <dbReference type="ARBA" id="ARBA00022842"/>
    </source>
</evidence>
<dbReference type="GO" id="GO:0036220">
    <property type="term" value="F:ITP diphosphatase activity"/>
    <property type="evidence" value="ECO:0007669"/>
    <property type="project" value="UniProtKB-UniRule"/>
</dbReference>
<comment type="caution">
    <text evidence="13">The sequence shown here is derived from an EMBL/GenBank/DDBJ whole genome shotgun (WGS) entry which is preliminary data.</text>
</comment>